<sequence>MDLNPDADLAVRKKKKKKKKRKHAETPADYAWIKTEPETEWLSVQSQNLDFGTIDNNRTLGAPKETRKKKKKVKSEDPVENVPSVDAEMVCDFGISDSTDHSDEAKQILKKKRKRKRKRSILQEAQSEETSSIAGDSQQEVQDGVEDCPLSFRAEPQSHKCKKNKKCKVQEQPSPGTLTADVAESQHIMPAVSEATKEKVADKSRKKKKHKAKDHLDSPMSTDADGDQTSGKITVTDTTEDDARHKKRKRKAQDKLNELHYEEPQGLADANCKNQDDLVSEGVGYPVRIKKGKRKKKDLDEHLQTGGSAESQISPNTVDMQEKLSSQEEDPKPRKRKKKSTGWNNGNDDPICLQSSEIEIGQSGCSKAPAADRLLEAKASVFAGKMGWSSAAEEEDESWIQDLPFYVGTSTCTSLRRKPIQKEGVVLKKGYWKGHEDKILRENIENFCKGETGSSTWLHLHLRHHPLFYLPDVEVLGSIISHMYCHPSVETMCHPP</sequence>
<feature type="compositionally biased region" description="Polar residues" evidence="1">
    <location>
        <begin position="305"/>
        <end position="319"/>
    </location>
</feature>
<dbReference type="KEGG" id="aplc:110987533"/>
<organism evidence="2 3">
    <name type="scientific">Acanthaster planci</name>
    <name type="common">Crown-of-thorns starfish</name>
    <dbReference type="NCBI Taxonomy" id="133434"/>
    <lineage>
        <taxon>Eukaryota</taxon>
        <taxon>Metazoa</taxon>
        <taxon>Echinodermata</taxon>
        <taxon>Eleutherozoa</taxon>
        <taxon>Asterozoa</taxon>
        <taxon>Asteroidea</taxon>
        <taxon>Valvatacea</taxon>
        <taxon>Valvatida</taxon>
        <taxon>Acanthasteridae</taxon>
        <taxon>Acanthaster</taxon>
    </lineage>
</organism>
<feature type="region of interest" description="Disordered" evidence="1">
    <location>
        <begin position="1"/>
        <end position="27"/>
    </location>
</feature>
<evidence type="ECO:0000313" key="3">
    <source>
        <dbReference type="RefSeq" id="XP_022106020.1"/>
    </source>
</evidence>
<dbReference type="AlphaFoldDB" id="A0A8B7ZMA2"/>
<evidence type="ECO:0000256" key="1">
    <source>
        <dbReference type="SAM" id="MobiDB-lite"/>
    </source>
</evidence>
<feature type="compositionally biased region" description="Basic and acidic residues" evidence="1">
    <location>
        <begin position="98"/>
        <end position="107"/>
    </location>
</feature>
<accession>A0A8B7ZMA2</accession>
<dbReference type="RefSeq" id="XP_022106020.1">
    <property type="nucleotide sequence ID" value="XM_022250328.1"/>
</dbReference>
<dbReference type="Proteomes" id="UP000694845">
    <property type="component" value="Unplaced"/>
</dbReference>
<feature type="compositionally biased region" description="Basic residues" evidence="1">
    <location>
        <begin position="204"/>
        <end position="213"/>
    </location>
</feature>
<feature type="compositionally biased region" description="Basic residues" evidence="1">
    <location>
        <begin position="108"/>
        <end position="120"/>
    </location>
</feature>
<name>A0A8B7ZMA2_ACAPL</name>
<dbReference type="GeneID" id="110987533"/>
<feature type="compositionally biased region" description="Basic residues" evidence="1">
    <location>
        <begin position="12"/>
        <end position="23"/>
    </location>
</feature>
<gene>
    <name evidence="3" type="primary">LOC110987533</name>
</gene>
<feature type="compositionally biased region" description="Polar residues" evidence="1">
    <location>
        <begin position="227"/>
        <end position="237"/>
    </location>
</feature>
<feature type="compositionally biased region" description="Polar residues" evidence="1">
    <location>
        <begin position="123"/>
        <end position="141"/>
    </location>
</feature>
<proteinExistence type="predicted"/>
<keyword evidence="2" id="KW-1185">Reference proteome</keyword>
<feature type="compositionally biased region" description="Polar residues" evidence="1">
    <location>
        <begin position="341"/>
        <end position="350"/>
    </location>
</feature>
<feature type="region of interest" description="Disordered" evidence="1">
    <location>
        <begin position="52"/>
        <end position="350"/>
    </location>
</feature>
<protein>
    <submittedName>
        <fullName evidence="3">Uncharacterized protein LOC110987533 isoform X1</fullName>
    </submittedName>
</protein>
<evidence type="ECO:0000313" key="2">
    <source>
        <dbReference type="Proteomes" id="UP000694845"/>
    </source>
</evidence>
<reference evidence="3" key="1">
    <citation type="submission" date="2025-08" db="UniProtKB">
        <authorList>
            <consortium name="RefSeq"/>
        </authorList>
    </citation>
    <scope>IDENTIFICATION</scope>
</reference>
<feature type="compositionally biased region" description="Basic and acidic residues" evidence="1">
    <location>
        <begin position="253"/>
        <end position="263"/>
    </location>
</feature>
<feature type="compositionally biased region" description="Basic and acidic residues" evidence="1">
    <location>
        <begin position="320"/>
        <end position="332"/>
    </location>
</feature>